<feature type="compositionally biased region" description="Basic and acidic residues" evidence="1">
    <location>
        <begin position="47"/>
        <end position="80"/>
    </location>
</feature>
<keyword evidence="3" id="KW-1185">Reference proteome</keyword>
<protein>
    <submittedName>
        <fullName evidence="2">Uncharacterized protein</fullName>
    </submittedName>
</protein>
<accession>A0A2Z7B1U5</accession>
<reference evidence="2 3" key="1">
    <citation type="journal article" date="2015" name="Proc. Natl. Acad. Sci. U.S.A.">
        <title>The resurrection genome of Boea hygrometrica: A blueprint for survival of dehydration.</title>
        <authorList>
            <person name="Xiao L."/>
            <person name="Yang G."/>
            <person name="Zhang L."/>
            <person name="Yang X."/>
            <person name="Zhao S."/>
            <person name="Ji Z."/>
            <person name="Zhou Q."/>
            <person name="Hu M."/>
            <person name="Wang Y."/>
            <person name="Chen M."/>
            <person name="Xu Y."/>
            <person name="Jin H."/>
            <person name="Xiao X."/>
            <person name="Hu G."/>
            <person name="Bao F."/>
            <person name="Hu Y."/>
            <person name="Wan P."/>
            <person name="Li L."/>
            <person name="Deng X."/>
            <person name="Kuang T."/>
            <person name="Xiang C."/>
            <person name="Zhu J.K."/>
            <person name="Oliver M.J."/>
            <person name="He Y."/>
        </authorList>
    </citation>
    <scope>NUCLEOTIDE SEQUENCE [LARGE SCALE GENOMIC DNA]</scope>
    <source>
        <strain evidence="3">cv. XS01</strain>
    </source>
</reference>
<evidence type="ECO:0000256" key="1">
    <source>
        <dbReference type="SAM" id="MobiDB-lite"/>
    </source>
</evidence>
<gene>
    <name evidence="2" type="ORF">F511_26688</name>
</gene>
<dbReference type="EMBL" id="KV010157">
    <property type="protein sequence ID" value="KZV28272.1"/>
    <property type="molecule type" value="Genomic_DNA"/>
</dbReference>
<name>A0A2Z7B1U5_9LAMI</name>
<dbReference type="Proteomes" id="UP000250235">
    <property type="component" value="Unassembled WGS sequence"/>
</dbReference>
<evidence type="ECO:0000313" key="3">
    <source>
        <dbReference type="Proteomes" id="UP000250235"/>
    </source>
</evidence>
<feature type="region of interest" description="Disordered" evidence="1">
    <location>
        <begin position="38"/>
        <end position="88"/>
    </location>
</feature>
<proteinExistence type="predicted"/>
<sequence>MVSMFKTLDSSGLRGFLGCSAVIYEQDFDNLFVNAFLEETDEEEPDKEEKVVEETKEKEKDKEETVDKEKDDDKQDKETTDSEDMEPLSKVLRLTETSVFDEESMAIDDILKQIPEDMILPSILAEEPTQIKFGRGIEIKEVDLYKATIPRINPMDKGKAPIVEEIKGDPAKEIFALISGEIEFLV</sequence>
<dbReference type="AlphaFoldDB" id="A0A2Z7B1U5"/>
<evidence type="ECO:0000313" key="2">
    <source>
        <dbReference type="EMBL" id="KZV28272.1"/>
    </source>
</evidence>
<organism evidence="2 3">
    <name type="scientific">Dorcoceras hygrometricum</name>
    <dbReference type="NCBI Taxonomy" id="472368"/>
    <lineage>
        <taxon>Eukaryota</taxon>
        <taxon>Viridiplantae</taxon>
        <taxon>Streptophyta</taxon>
        <taxon>Embryophyta</taxon>
        <taxon>Tracheophyta</taxon>
        <taxon>Spermatophyta</taxon>
        <taxon>Magnoliopsida</taxon>
        <taxon>eudicotyledons</taxon>
        <taxon>Gunneridae</taxon>
        <taxon>Pentapetalae</taxon>
        <taxon>asterids</taxon>
        <taxon>lamiids</taxon>
        <taxon>Lamiales</taxon>
        <taxon>Gesneriaceae</taxon>
        <taxon>Didymocarpoideae</taxon>
        <taxon>Trichosporeae</taxon>
        <taxon>Loxocarpinae</taxon>
        <taxon>Dorcoceras</taxon>
    </lineage>
</organism>